<comment type="caution">
    <text evidence="8">The sequence shown here is derived from an EMBL/GenBank/DDBJ whole genome shotgun (WGS) entry which is preliminary data.</text>
</comment>
<dbReference type="GO" id="GO:0005654">
    <property type="term" value="C:nucleoplasm"/>
    <property type="evidence" value="ECO:0007669"/>
    <property type="project" value="TreeGrafter"/>
</dbReference>
<evidence type="ECO:0000256" key="3">
    <source>
        <dbReference type="ARBA" id="ARBA00023242"/>
    </source>
</evidence>
<evidence type="ECO:0000259" key="7">
    <source>
        <dbReference type="Pfam" id="PF17745"/>
    </source>
</evidence>
<protein>
    <recommendedName>
        <fullName evidence="2">Ribonuclease H2 subunit B</fullName>
    </recommendedName>
    <alternativeName>
        <fullName evidence="5">Ribonuclease HI subunit B</fullName>
    </alternativeName>
</protein>
<comment type="subcellular location">
    <subcellularLocation>
        <location evidence="1">Nucleus</location>
    </subcellularLocation>
</comment>
<dbReference type="InterPro" id="IPR019024">
    <property type="entry name" value="RNase_H2_suB_wHTH"/>
</dbReference>
<sequence length="301" mass="34017">MERRVALLPEGIKGEYTQTNLPLSSNLTLRKPYLIHSADQQVYELKLVDGTGPYEPHSRPQLKAGGSITSWIVDSSKVGFTLESGSMLVATKFSTMFLLLSILYKENLNKFMAKEDLIDMIEPKYGDWVTKIPLELDYVCDITDVGGETYYKFSVEKSKNILWNRINRLADHFRKTPDQQILAFLSTKFNDVTIETPQEVKDAAITLYAYELVLNSYCLPEFKEKEMTHDFSIVTNHLELIKSTQKSREVSDKALEEIASTNSRLNSAATKRKAQPTKVKASKAAKVVKGKGALDSFFRPA</sequence>
<evidence type="ECO:0000256" key="5">
    <source>
        <dbReference type="ARBA" id="ARBA00033464"/>
    </source>
</evidence>
<dbReference type="PANTHER" id="PTHR13383:SF11">
    <property type="entry name" value="RIBONUCLEASE H2 SUBUNIT B"/>
    <property type="match status" value="1"/>
</dbReference>
<feature type="domain" description="Rnh202 triple barrel" evidence="7">
    <location>
        <begin position="7"/>
        <end position="93"/>
    </location>
</feature>
<dbReference type="OrthoDB" id="29098at2759"/>
<reference evidence="8 9" key="1">
    <citation type="submission" date="2019-07" db="EMBL/GenBank/DDBJ databases">
        <title>Genome assembly of two rare yeast pathogens: Diutina rugosa and Trichomonascus ciferrii.</title>
        <authorList>
            <person name="Mixao V."/>
            <person name="Saus E."/>
            <person name="Hansen A."/>
            <person name="Lass-Flor C."/>
            <person name="Gabaldon T."/>
        </authorList>
    </citation>
    <scope>NUCLEOTIDE SEQUENCE [LARGE SCALE GENOMIC DNA]</scope>
    <source>
        <strain evidence="8 9">CBS 613</strain>
    </source>
</reference>
<dbReference type="GO" id="GO:0032299">
    <property type="term" value="C:ribonuclease H2 complex"/>
    <property type="evidence" value="ECO:0007669"/>
    <property type="project" value="InterPro"/>
</dbReference>
<name>A0A642ULB1_DIURU</name>
<evidence type="ECO:0000256" key="1">
    <source>
        <dbReference type="ARBA" id="ARBA00004123"/>
    </source>
</evidence>
<dbReference type="VEuPathDB" id="FungiDB:DIURU_003459"/>
<dbReference type="EMBL" id="SWFT01000105">
    <property type="protein sequence ID" value="KAA8901089.1"/>
    <property type="molecule type" value="Genomic_DNA"/>
</dbReference>
<dbReference type="GeneID" id="54782110"/>
<accession>A0A642ULB1</accession>
<evidence type="ECO:0000256" key="4">
    <source>
        <dbReference type="ARBA" id="ARBA00024778"/>
    </source>
</evidence>
<dbReference type="AlphaFoldDB" id="A0A642ULB1"/>
<dbReference type="Pfam" id="PF09468">
    <property type="entry name" value="RNase_H2-Ydr279"/>
    <property type="match status" value="1"/>
</dbReference>
<dbReference type="InterPro" id="IPR040456">
    <property type="entry name" value="RNase_H2_suB"/>
</dbReference>
<dbReference type="Proteomes" id="UP000449547">
    <property type="component" value="Unassembled WGS sequence"/>
</dbReference>
<dbReference type="InterPro" id="IPR041195">
    <property type="entry name" value="Rnh202_N"/>
</dbReference>
<comment type="function">
    <text evidence="4">Non catalytic subunit of RNase H2, an endonuclease that specifically degrades the RNA of RNA:DNA hybrids. Participates in DNA replication, possibly by mediating the removal of lagging-strand Okazaki fragment RNA primers during DNA replication. Mediates the excision of single ribonucleotides from DNA:RNA duplexes.</text>
</comment>
<dbReference type="RefSeq" id="XP_034011712.1">
    <property type="nucleotide sequence ID" value="XM_034156223.1"/>
</dbReference>
<dbReference type="Pfam" id="PF17745">
    <property type="entry name" value="Ydr279_N"/>
    <property type="match status" value="1"/>
</dbReference>
<dbReference type="PANTHER" id="PTHR13383">
    <property type="entry name" value="RIBONUCLEASE H2 SUBUNIT B"/>
    <property type="match status" value="1"/>
</dbReference>
<dbReference type="Gene3D" id="1.10.20.120">
    <property type="match status" value="1"/>
</dbReference>
<organism evidence="8 9">
    <name type="scientific">Diutina rugosa</name>
    <name type="common">Yeast</name>
    <name type="synonym">Candida rugosa</name>
    <dbReference type="NCBI Taxonomy" id="5481"/>
    <lineage>
        <taxon>Eukaryota</taxon>
        <taxon>Fungi</taxon>
        <taxon>Dikarya</taxon>
        <taxon>Ascomycota</taxon>
        <taxon>Saccharomycotina</taxon>
        <taxon>Pichiomycetes</taxon>
        <taxon>Debaryomycetaceae</taxon>
        <taxon>Diutina</taxon>
    </lineage>
</organism>
<keyword evidence="9" id="KW-1185">Reference proteome</keyword>
<evidence type="ECO:0000313" key="8">
    <source>
        <dbReference type="EMBL" id="KAA8901089.1"/>
    </source>
</evidence>
<proteinExistence type="predicted"/>
<evidence type="ECO:0000313" key="9">
    <source>
        <dbReference type="Proteomes" id="UP000449547"/>
    </source>
</evidence>
<keyword evidence="3" id="KW-0539">Nucleus</keyword>
<gene>
    <name evidence="8" type="ORF">DIURU_003459</name>
</gene>
<dbReference type="GO" id="GO:0006401">
    <property type="term" value="P:RNA catabolic process"/>
    <property type="evidence" value="ECO:0007669"/>
    <property type="project" value="TreeGrafter"/>
</dbReference>
<evidence type="ECO:0000259" key="6">
    <source>
        <dbReference type="Pfam" id="PF09468"/>
    </source>
</evidence>
<feature type="domain" description="Ribonuclease H2 subunit B wHTH" evidence="6">
    <location>
        <begin position="97"/>
        <end position="225"/>
    </location>
</feature>
<evidence type="ECO:0000256" key="2">
    <source>
        <dbReference type="ARBA" id="ARBA00019062"/>
    </source>
</evidence>
<dbReference type="OMA" id="EYREDTN"/>